<dbReference type="EMBL" id="LPVJ01000019">
    <property type="protein sequence ID" value="KUO96361.1"/>
    <property type="molecule type" value="Genomic_DNA"/>
</dbReference>
<dbReference type="SUPFAM" id="SSF52499">
    <property type="entry name" value="Isochorismatase-like hydrolases"/>
    <property type="match status" value="1"/>
</dbReference>
<dbReference type="Proteomes" id="UP000053557">
    <property type="component" value="Unassembled WGS sequence"/>
</dbReference>
<reference evidence="2 3" key="1">
    <citation type="submission" date="2015-12" db="EMBL/GenBank/DDBJ databases">
        <title>Draft genome sequence of Acidibacillus ferrooxidans ITV001, isolated from a chalcopyrite acid mine drainage site in Brazil.</title>
        <authorList>
            <person name="Dall'Agnol H."/>
            <person name="Nancucheo I."/>
            <person name="Johnson B."/>
            <person name="Oliveira R."/>
            <person name="Leite L."/>
            <person name="Pylro V."/>
            <person name="Nunes G.L."/>
            <person name="Tzotzos G."/>
            <person name="Fernandes G.R."/>
            <person name="Dutra J."/>
            <person name="Orellana S.C."/>
            <person name="Oliveira G."/>
        </authorList>
    </citation>
    <scope>NUCLEOTIDE SEQUENCE [LARGE SCALE GENOMIC DNA]</scope>
    <source>
        <strain evidence="3">ITV01</strain>
    </source>
</reference>
<evidence type="ECO:0000313" key="2">
    <source>
        <dbReference type="EMBL" id="KUO96361.1"/>
    </source>
</evidence>
<dbReference type="InterPro" id="IPR036380">
    <property type="entry name" value="Isochorismatase-like_sf"/>
</dbReference>
<proteinExistence type="predicted"/>
<dbReference type="Gene3D" id="3.40.50.850">
    <property type="entry name" value="Isochorismatase-like"/>
    <property type="match status" value="1"/>
</dbReference>
<dbReference type="AlphaFoldDB" id="A0A117SY54"/>
<sequence length="71" mass="7725">MSGSALIIIDVQVGMFEEAEAVYQGDMLLRRIAALITKARSSMVPVIYVQHNEDPGGALEPNTRGWEIHGA</sequence>
<organism evidence="2 3">
    <name type="scientific">Ferroacidibacillus organovorans</name>
    <dbReference type="NCBI Taxonomy" id="1765683"/>
    <lineage>
        <taxon>Bacteria</taxon>
        <taxon>Bacillati</taxon>
        <taxon>Bacillota</taxon>
        <taxon>Bacilli</taxon>
        <taxon>Bacillales</taxon>
        <taxon>Alicyclobacillaceae</taxon>
        <taxon>Ferroacidibacillus</taxon>
    </lineage>
</organism>
<dbReference type="Pfam" id="PF00857">
    <property type="entry name" value="Isochorismatase"/>
    <property type="match status" value="1"/>
</dbReference>
<gene>
    <name evidence="2" type="ORF">ATW55_03945</name>
</gene>
<accession>A0A117SY54</accession>
<comment type="caution">
    <text evidence="2">The sequence shown here is derived from an EMBL/GenBank/DDBJ whole genome shotgun (WGS) entry which is preliminary data.</text>
</comment>
<dbReference type="InterPro" id="IPR000868">
    <property type="entry name" value="Isochorismatase-like_dom"/>
</dbReference>
<dbReference type="RefSeq" id="WP_067714446.1">
    <property type="nucleotide sequence ID" value="NZ_LPVJ01000019.1"/>
</dbReference>
<keyword evidence="3" id="KW-1185">Reference proteome</keyword>
<name>A0A117SY54_9BACL</name>
<protein>
    <recommendedName>
        <fullName evidence="1">Isochorismatase-like domain-containing protein</fullName>
    </recommendedName>
</protein>
<dbReference type="OrthoDB" id="9785724at2"/>
<feature type="domain" description="Isochorismatase-like" evidence="1">
    <location>
        <begin position="4"/>
        <end position="70"/>
    </location>
</feature>
<evidence type="ECO:0000313" key="3">
    <source>
        <dbReference type="Proteomes" id="UP000053557"/>
    </source>
</evidence>
<evidence type="ECO:0000259" key="1">
    <source>
        <dbReference type="Pfam" id="PF00857"/>
    </source>
</evidence>